<dbReference type="Proteomes" id="UP000030487">
    <property type="component" value="Unassembled WGS sequence"/>
</dbReference>
<accession>A0ABR4Y3Y9</accession>
<feature type="transmembrane region" description="Helical" evidence="1">
    <location>
        <begin position="21"/>
        <end position="50"/>
    </location>
</feature>
<dbReference type="EMBL" id="JPVR01000056">
    <property type="protein sequence ID" value="KGR88757.1"/>
    <property type="molecule type" value="Genomic_DNA"/>
</dbReference>
<dbReference type="RefSeq" id="WP_016995025.1">
    <property type="nucleotide sequence ID" value="NZ_AVCW01000026.1"/>
</dbReference>
<comment type="caution">
    <text evidence="2">The sequence shown here is derived from an EMBL/GenBank/DDBJ whole genome shotgun (WGS) entry which is preliminary data.</text>
</comment>
<evidence type="ECO:0000256" key="1">
    <source>
        <dbReference type="SAM" id="Phobius"/>
    </source>
</evidence>
<sequence length="62" mass="7676">MKEWWQGRKNKKRRDMRRNDQYSLIDLFLDVLVWIPELLLLPFRIIYWLLRGVGRLIGEGFN</sequence>
<organism evidence="2 3">
    <name type="scientific">Lysinibacillus boronitolerans JCM 21713 = 10a = NBRC 103108</name>
    <dbReference type="NCBI Taxonomy" id="1294264"/>
    <lineage>
        <taxon>Bacteria</taxon>
        <taxon>Bacillati</taxon>
        <taxon>Bacillota</taxon>
        <taxon>Bacilli</taxon>
        <taxon>Bacillales</taxon>
        <taxon>Bacillaceae</taxon>
        <taxon>Lysinibacillus</taxon>
    </lineage>
</organism>
<keyword evidence="1" id="KW-0472">Membrane</keyword>
<evidence type="ECO:0000313" key="2">
    <source>
        <dbReference type="EMBL" id="KGR88757.1"/>
    </source>
</evidence>
<evidence type="ECO:0000313" key="3">
    <source>
        <dbReference type="Proteomes" id="UP000030487"/>
    </source>
</evidence>
<reference evidence="2 3" key="1">
    <citation type="submission" date="2014-02" db="EMBL/GenBank/DDBJ databases">
        <title>Draft genome sequence of Lysinibacillus boronitolerans NBRC 103108.</title>
        <authorList>
            <person name="Zhang F."/>
            <person name="Wang G."/>
            <person name="Zhang L."/>
        </authorList>
    </citation>
    <scope>NUCLEOTIDE SEQUENCE [LARGE SCALE GENOMIC DNA]</scope>
    <source>
        <strain evidence="2 3">NBRC 103108</strain>
    </source>
</reference>
<keyword evidence="3" id="KW-1185">Reference proteome</keyword>
<keyword evidence="1" id="KW-0812">Transmembrane</keyword>
<proteinExistence type="predicted"/>
<keyword evidence="1" id="KW-1133">Transmembrane helix</keyword>
<protein>
    <submittedName>
        <fullName evidence="2">Uncharacterized protein</fullName>
    </submittedName>
</protein>
<gene>
    <name evidence="2" type="ORF">CD31_02740</name>
</gene>
<name>A0ABR4Y3Y9_9BACI</name>